<organism evidence="2 3">
    <name type="scientific">Araneus ventricosus</name>
    <name type="common">Orbweaver spider</name>
    <name type="synonym">Epeira ventricosa</name>
    <dbReference type="NCBI Taxonomy" id="182803"/>
    <lineage>
        <taxon>Eukaryota</taxon>
        <taxon>Metazoa</taxon>
        <taxon>Ecdysozoa</taxon>
        <taxon>Arthropoda</taxon>
        <taxon>Chelicerata</taxon>
        <taxon>Arachnida</taxon>
        <taxon>Araneae</taxon>
        <taxon>Araneomorphae</taxon>
        <taxon>Entelegynae</taxon>
        <taxon>Araneoidea</taxon>
        <taxon>Araneidae</taxon>
        <taxon>Araneus</taxon>
    </lineage>
</organism>
<dbReference type="Proteomes" id="UP000499080">
    <property type="component" value="Unassembled WGS sequence"/>
</dbReference>
<evidence type="ECO:0000256" key="1">
    <source>
        <dbReference type="SAM" id="MobiDB-lite"/>
    </source>
</evidence>
<name>A0A4Y2S6C6_ARAVE</name>
<accession>A0A4Y2S6C6</accession>
<protein>
    <submittedName>
        <fullName evidence="2">Uncharacterized protein</fullName>
    </submittedName>
</protein>
<dbReference type="AlphaFoldDB" id="A0A4Y2S6C6"/>
<reference evidence="2 3" key="1">
    <citation type="journal article" date="2019" name="Sci. Rep.">
        <title>Orb-weaving spider Araneus ventricosus genome elucidates the spidroin gene catalogue.</title>
        <authorList>
            <person name="Kono N."/>
            <person name="Nakamura H."/>
            <person name="Ohtoshi R."/>
            <person name="Moran D.A.P."/>
            <person name="Shinohara A."/>
            <person name="Yoshida Y."/>
            <person name="Fujiwara M."/>
            <person name="Mori M."/>
            <person name="Tomita M."/>
            <person name="Arakawa K."/>
        </authorList>
    </citation>
    <scope>NUCLEOTIDE SEQUENCE [LARGE SCALE GENOMIC DNA]</scope>
</reference>
<keyword evidence="3" id="KW-1185">Reference proteome</keyword>
<evidence type="ECO:0000313" key="3">
    <source>
        <dbReference type="Proteomes" id="UP000499080"/>
    </source>
</evidence>
<comment type="caution">
    <text evidence="2">The sequence shown here is derived from an EMBL/GenBank/DDBJ whole genome shotgun (WGS) entry which is preliminary data.</text>
</comment>
<dbReference type="EMBL" id="BGPR01019728">
    <property type="protein sequence ID" value="GBN82770.1"/>
    <property type="molecule type" value="Genomic_DNA"/>
</dbReference>
<feature type="region of interest" description="Disordered" evidence="1">
    <location>
        <begin position="67"/>
        <end position="89"/>
    </location>
</feature>
<proteinExistence type="predicted"/>
<evidence type="ECO:0000313" key="2">
    <source>
        <dbReference type="EMBL" id="GBN82770.1"/>
    </source>
</evidence>
<gene>
    <name evidence="2" type="ORF">AVEN_267938_1</name>
</gene>
<sequence>MGAQLYPRCHHKDMETPQINRNKCVANRREGCADSVLGRKGCPFDRFLHFRDHQCCTLLRQPHQTEVHHSTQETSALESRGDDNARSNTATNTKVSLLGWERWDDQGCSNDLAPSDILIFSVWKSALSVCHFRNKL</sequence>
<dbReference type="OrthoDB" id="6472541at2759"/>